<accession>A0A318RFG0</accession>
<feature type="domain" description="RsbT co-antagonist protein RsbRD N-terminal" evidence="3">
    <location>
        <begin position="36"/>
        <end position="179"/>
    </location>
</feature>
<feature type="domain" description="CdaR GGDEF-like" evidence="4">
    <location>
        <begin position="198"/>
        <end position="302"/>
    </location>
</feature>
<dbReference type="OrthoDB" id="3663486at2"/>
<evidence type="ECO:0000259" key="2">
    <source>
        <dbReference type="Pfam" id="PF13556"/>
    </source>
</evidence>
<comment type="similarity">
    <text evidence="1">Belongs to the CdaR family.</text>
</comment>
<dbReference type="InterPro" id="IPR042070">
    <property type="entry name" value="PucR_C-HTH_sf"/>
</dbReference>
<dbReference type="Pfam" id="PF17853">
    <property type="entry name" value="GGDEF_2"/>
    <property type="match status" value="1"/>
</dbReference>
<evidence type="ECO:0000259" key="4">
    <source>
        <dbReference type="Pfam" id="PF17853"/>
    </source>
</evidence>
<comment type="caution">
    <text evidence="5">The sequence shown here is derived from an EMBL/GenBank/DDBJ whole genome shotgun (WGS) entry which is preliminary data.</text>
</comment>
<gene>
    <name evidence="5" type="ORF">DFR67_110152</name>
</gene>
<dbReference type="Proteomes" id="UP000247591">
    <property type="component" value="Unassembled WGS sequence"/>
</dbReference>
<name>A0A318RFG0_WILLI</name>
<dbReference type="Gene3D" id="1.10.10.2840">
    <property type="entry name" value="PucR C-terminal helix-turn-helix domain"/>
    <property type="match status" value="1"/>
</dbReference>
<evidence type="ECO:0000256" key="1">
    <source>
        <dbReference type="ARBA" id="ARBA00006754"/>
    </source>
</evidence>
<dbReference type="PANTHER" id="PTHR33744:SF1">
    <property type="entry name" value="DNA-BINDING TRANSCRIPTIONAL ACTIVATOR ADER"/>
    <property type="match status" value="1"/>
</dbReference>
<dbReference type="InterPro" id="IPR041522">
    <property type="entry name" value="CdaR_GGDEF"/>
</dbReference>
<dbReference type="PANTHER" id="PTHR33744">
    <property type="entry name" value="CARBOHYDRATE DIACID REGULATOR"/>
    <property type="match status" value="1"/>
</dbReference>
<keyword evidence="6" id="KW-1185">Reference proteome</keyword>
<proteinExistence type="inferred from homology"/>
<protein>
    <submittedName>
        <fullName evidence="5">DNA-binding PucR family transcriptional regulator</fullName>
    </submittedName>
</protein>
<dbReference type="EMBL" id="QJSP01000010">
    <property type="protein sequence ID" value="PYE15488.1"/>
    <property type="molecule type" value="Genomic_DNA"/>
</dbReference>
<evidence type="ECO:0000313" key="5">
    <source>
        <dbReference type="EMBL" id="PYE15488.1"/>
    </source>
</evidence>
<feature type="domain" description="PucR C-terminal helix-turn-helix" evidence="2">
    <location>
        <begin position="356"/>
        <end position="409"/>
    </location>
</feature>
<reference evidence="5 6" key="1">
    <citation type="submission" date="2018-06" db="EMBL/GenBank/DDBJ databases">
        <title>Genomic Encyclopedia of Type Strains, Phase IV (KMG-IV): sequencing the most valuable type-strain genomes for metagenomic binning, comparative biology and taxonomic classification.</title>
        <authorList>
            <person name="Goeker M."/>
        </authorList>
    </citation>
    <scope>NUCLEOTIDE SEQUENCE [LARGE SCALE GENOMIC DNA]</scope>
    <source>
        <strain evidence="5 6">DSM 45521</strain>
    </source>
</reference>
<dbReference type="InterPro" id="IPR025751">
    <property type="entry name" value="RsbRD_N_dom"/>
</dbReference>
<dbReference type="InterPro" id="IPR051448">
    <property type="entry name" value="CdaR-like_regulators"/>
</dbReference>
<dbReference type="AlphaFoldDB" id="A0A318RFG0"/>
<dbReference type="Pfam" id="PF13556">
    <property type="entry name" value="HTH_30"/>
    <property type="match status" value="1"/>
</dbReference>
<evidence type="ECO:0000313" key="6">
    <source>
        <dbReference type="Proteomes" id="UP000247591"/>
    </source>
</evidence>
<dbReference type="GO" id="GO:0003677">
    <property type="term" value="F:DNA binding"/>
    <property type="evidence" value="ECO:0007669"/>
    <property type="project" value="UniProtKB-KW"/>
</dbReference>
<dbReference type="InterPro" id="IPR025736">
    <property type="entry name" value="PucR_C-HTH_dom"/>
</dbReference>
<sequence length="423" mass="45790">MASGSGYCPGVDLHQPDRDDIDVKAVATQLLGQVSDLADEMLRYLVTRIPETVEDDELRGLTLGSCSSNIESVLSMVRHGIDVAAAEAPVTALEHARAMASRGYSVDVMLRFYRLGHEFFTEKLSEAVPLWIEDPSIALRTFVELEAFGFRYIDLISSAVADEYVAELDRRQHQERVERADLVRALVAGERINQGRAERVLRHRLTGVQVGFVCWSGDRGVDLEKVARRVASALGAETALVMQDGPLAVQGWVAVASGAAAGAPSLPADAIGSSAHVAIGSAHSGVPGFRTSHHEALRARRVVELSGRAAPSLTRFPDVALVDLLSRDVEAAKAFVQSELGELARDDTRQRDERTALLAVLDAQGSLMSAARTIDVHRNTVLQRVRRAEQRRGLSASARVAELHAALRLCEVLGASVLSDRVE</sequence>
<evidence type="ECO:0000259" key="3">
    <source>
        <dbReference type="Pfam" id="PF14361"/>
    </source>
</evidence>
<organism evidence="5 6">
    <name type="scientific">Williamsia limnetica</name>
    <dbReference type="NCBI Taxonomy" id="882452"/>
    <lineage>
        <taxon>Bacteria</taxon>
        <taxon>Bacillati</taxon>
        <taxon>Actinomycetota</taxon>
        <taxon>Actinomycetes</taxon>
        <taxon>Mycobacteriales</taxon>
        <taxon>Nocardiaceae</taxon>
        <taxon>Williamsia</taxon>
    </lineage>
</organism>
<dbReference type="Pfam" id="PF14361">
    <property type="entry name" value="RsbRD_N"/>
    <property type="match status" value="1"/>
</dbReference>
<keyword evidence="5" id="KW-0238">DNA-binding</keyword>